<dbReference type="STRING" id="765257.A0A0D0AFQ8"/>
<sequence length="863" mass="98342">MSIAALSHQIRLSLEDPANVVRREQLGSAVDDFVKAPLDEPEVVLQLQEELQTIHSDVVDYTSLGHTEIFLGVLYGLRSLLSSASIISAWFDLALRPALREPNLPTVSVNYAKELVILAATHVDERIPDKTPEFRTRLLELYLLDTSVGNSGGDVLEWVELDQKQRDKKSQWESNLEDVLVKLGLQYPRELMDDLHSAFATPSSRLQLIVLLNSLVSNQAFPSLAAKVVDHPQIDSLLNSLVFDNSSTPCTIGLAVMVKLLPVFAVHAHQELKTMLPRLFVVLARILCWREHAPSALPSLDQAGEPTGPSESSSDEFVETPQLEIRPEVGWQRLELTTKAGPPAPSSDTYFSFLYYLFPCNLIQFLRGPAAYLHDRGYQTPYTVSWEDALDQTNIRSKAEALLRSRIVHSGIVRRDWQTELDEDDSWADYSVSRITSECMMLDAHKMVLGSCERRSAAREVETPYLMIVNEEEVSGSPTPHPDRLALSSSKLRLSLQDMITASVALKSNREVDMGDPMTTKWPSLLFTPSGDSPSRTNADLPSEPGNACDSSQLSGRVGEVVAQLQREVLLLRNELNFELWLSRQNAQHIGRLHQDSVLSKNAEVERQGLYNKLRQYKAQVQNLEREIREHKEQSSSAKHKYADWNNELQKKLRELREEKKRWVSEEAVLRTTNKENLALFDAQKKLLADAEKEVFELKTRQKENQHKIDRLYDYERQIEQHVRMQKLWDADFERFNARGREMEQMKAICKQMEMMLESCEKSLEKVEEEARAYRRQNQALEGRLVLLHKKYDAYRRLPESEITAIVAEKSDLALANAKLREENAELKDEMEEMRAAVEGLRAQLSGQRGLIYEPRPRPTVAS</sequence>
<dbReference type="PANTHER" id="PTHR15154:SF2">
    <property type="entry name" value="HAMARTIN"/>
    <property type="match status" value="1"/>
</dbReference>
<feature type="coiled-coil region" evidence="1">
    <location>
        <begin position="810"/>
        <end position="844"/>
    </location>
</feature>
<evidence type="ECO:0000313" key="3">
    <source>
        <dbReference type="EMBL" id="KIK30953.1"/>
    </source>
</evidence>
<feature type="region of interest" description="Disordered" evidence="2">
    <location>
        <begin position="299"/>
        <end position="319"/>
    </location>
</feature>
<accession>A0A0D0AFQ8</accession>
<feature type="coiled-coil region" evidence="1">
    <location>
        <begin position="600"/>
        <end position="666"/>
    </location>
</feature>
<proteinExistence type="predicted"/>
<evidence type="ECO:0000313" key="4">
    <source>
        <dbReference type="Proteomes" id="UP000054018"/>
    </source>
</evidence>
<dbReference type="EMBL" id="KN833685">
    <property type="protein sequence ID" value="KIK30953.1"/>
    <property type="molecule type" value="Genomic_DNA"/>
</dbReference>
<feature type="coiled-coil region" evidence="1">
    <location>
        <begin position="743"/>
        <end position="784"/>
    </location>
</feature>
<reference evidence="3 4" key="1">
    <citation type="submission" date="2014-04" db="EMBL/GenBank/DDBJ databases">
        <authorList>
            <consortium name="DOE Joint Genome Institute"/>
            <person name="Kuo A."/>
            <person name="Kohler A."/>
            <person name="Costa M.D."/>
            <person name="Nagy L.G."/>
            <person name="Floudas D."/>
            <person name="Copeland A."/>
            <person name="Barry K.W."/>
            <person name="Cichocki N."/>
            <person name="Veneault-Fourrey C."/>
            <person name="LaButti K."/>
            <person name="Lindquist E.A."/>
            <person name="Lipzen A."/>
            <person name="Lundell T."/>
            <person name="Morin E."/>
            <person name="Murat C."/>
            <person name="Sun H."/>
            <person name="Tunlid A."/>
            <person name="Henrissat B."/>
            <person name="Grigoriev I.V."/>
            <person name="Hibbett D.S."/>
            <person name="Martin F."/>
            <person name="Nordberg H.P."/>
            <person name="Cantor M.N."/>
            <person name="Hua S.X."/>
        </authorList>
    </citation>
    <scope>NUCLEOTIDE SEQUENCE [LARGE SCALE GENOMIC DNA]</scope>
    <source>
        <strain evidence="3 4">441</strain>
    </source>
</reference>
<dbReference type="GO" id="GO:0032007">
    <property type="term" value="P:negative regulation of TOR signaling"/>
    <property type="evidence" value="ECO:0007669"/>
    <property type="project" value="TreeGrafter"/>
</dbReference>
<keyword evidence="1" id="KW-0175">Coiled coil</keyword>
<protein>
    <submittedName>
        <fullName evidence="3">Uncharacterized protein</fullName>
    </submittedName>
</protein>
<reference evidence="4" key="2">
    <citation type="submission" date="2015-01" db="EMBL/GenBank/DDBJ databases">
        <title>Evolutionary Origins and Diversification of the Mycorrhizal Mutualists.</title>
        <authorList>
            <consortium name="DOE Joint Genome Institute"/>
            <consortium name="Mycorrhizal Genomics Consortium"/>
            <person name="Kohler A."/>
            <person name="Kuo A."/>
            <person name="Nagy L.G."/>
            <person name="Floudas D."/>
            <person name="Copeland A."/>
            <person name="Barry K.W."/>
            <person name="Cichocki N."/>
            <person name="Veneault-Fourrey C."/>
            <person name="LaButti K."/>
            <person name="Lindquist E.A."/>
            <person name="Lipzen A."/>
            <person name="Lundell T."/>
            <person name="Morin E."/>
            <person name="Murat C."/>
            <person name="Riley R."/>
            <person name="Ohm R."/>
            <person name="Sun H."/>
            <person name="Tunlid A."/>
            <person name="Henrissat B."/>
            <person name="Grigoriev I.V."/>
            <person name="Hibbett D.S."/>
            <person name="Martin F."/>
        </authorList>
    </citation>
    <scope>NUCLEOTIDE SEQUENCE [LARGE SCALE GENOMIC DNA]</scope>
    <source>
        <strain evidence="4">441</strain>
    </source>
</reference>
<gene>
    <name evidence="3" type="ORF">PISMIDRAFT_669894</name>
</gene>
<organism evidence="3 4">
    <name type="scientific">Pisolithus microcarpus 441</name>
    <dbReference type="NCBI Taxonomy" id="765257"/>
    <lineage>
        <taxon>Eukaryota</taxon>
        <taxon>Fungi</taxon>
        <taxon>Dikarya</taxon>
        <taxon>Basidiomycota</taxon>
        <taxon>Agaricomycotina</taxon>
        <taxon>Agaricomycetes</taxon>
        <taxon>Agaricomycetidae</taxon>
        <taxon>Boletales</taxon>
        <taxon>Sclerodermatineae</taxon>
        <taxon>Pisolithaceae</taxon>
        <taxon>Pisolithus</taxon>
    </lineage>
</organism>
<dbReference type="GO" id="GO:0033596">
    <property type="term" value="C:TSC1-TSC2 complex"/>
    <property type="evidence" value="ECO:0007669"/>
    <property type="project" value="TreeGrafter"/>
</dbReference>
<name>A0A0D0AFQ8_9AGAM</name>
<dbReference type="InterPro" id="IPR007483">
    <property type="entry name" value="Hamartin"/>
</dbReference>
<dbReference type="Proteomes" id="UP000054018">
    <property type="component" value="Unassembled WGS sequence"/>
</dbReference>
<evidence type="ECO:0000256" key="2">
    <source>
        <dbReference type="SAM" id="MobiDB-lite"/>
    </source>
</evidence>
<dbReference type="OrthoDB" id="28737at2759"/>
<dbReference type="GO" id="GO:0051726">
    <property type="term" value="P:regulation of cell cycle"/>
    <property type="evidence" value="ECO:0007669"/>
    <property type="project" value="TreeGrafter"/>
</dbReference>
<feature type="compositionally biased region" description="Polar residues" evidence="2">
    <location>
        <begin position="530"/>
        <end position="540"/>
    </location>
</feature>
<keyword evidence="4" id="KW-1185">Reference proteome</keyword>
<dbReference type="HOGENOM" id="CLU_007465_0_0_1"/>
<dbReference type="PANTHER" id="PTHR15154">
    <property type="entry name" value="HAMARTIN"/>
    <property type="match status" value="1"/>
</dbReference>
<feature type="region of interest" description="Disordered" evidence="2">
    <location>
        <begin position="522"/>
        <end position="553"/>
    </location>
</feature>
<evidence type="ECO:0000256" key="1">
    <source>
        <dbReference type="SAM" id="Coils"/>
    </source>
</evidence>
<dbReference type="AlphaFoldDB" id="A0A0D0AFQ8"/>